<dbReference type="InterPro" id="IPR046342">
    <property type="entry name" value="CBS_dom_sf"/>
</dbReference>
<evidence type="ECO:0000313" key="2">
    <source>
        <dbReference type="EMBL" id="QCI27799.1"/>
    </source>
</evidence>
<dbReference type="Pfam" id="PF00571">
    <property type="entry name" value="CBS"/>
    <property type="match status" value="1"/>
</dbReference>
<accession>A0AAJ4UXY6</accession>
<reference evidence="2" key="3">
    <citation type="submission" date="2019-06" db="EMBL/GenBank/DDBJ databases">
        <title>A comparative analysis of the Nautiliaceae.</title>
        <authorList>
            <person name="Grosche A."/>
            <person name="Smedile F."/>
            <person name="Vetriani C."/>
        </authorList>
    </citation>
    <scope>NUCLEOTIDE SEQUENCE</scope>
    <source>
        <strain evidence="2">TB6</strain>
    </source>
</reference>
<gene>
    <name evidence="2" type="ORF">C6V80_02110</name>
    <name evidence="3" type="ORF">EDC58_1006</name>
</gene>
<dbReference type="AlphaFoldDB" id="A0AAJ4UXY6"/>
<dbReference type="Gene3D" id="3.30.70.270">
    <property type="match status" value="1"/>
</dbReference>
<dbReference type="InterPro" id="IPR000644">
    <property type="entry name" value="CBS_dom"/>
</dbReference>
<dbReference type="NCBIfam" id="TIGR00254">
    <property type="entry name" value="GGDEF"/>
    <property type="match status" value="1"/>
</dbReference>
<dbReference type="Gene3D" id="3.10.580.10">
    <property type="entry name" value="CBS-domain"/>
    <property type="match status" value="1"/>
</dbReference>
<dbReference type="PROSITE" id="PS50887">
    <property type="entry name" value="GGDEF"/>
    <property type="match status" value="1"/>
</dbReference>
<feature type="domain" description="GGDEF" evidence="1">
    <location>
        <begin position="154"/>
        <end position="269"/>
    </location>
</feature>
<evidence type="ECO:0000313" key="5">
    <source>
        <dbReference type="Proteomes" id="UP000298805"/>
    </source>
</evidence>
<dbReference type="RefSeq" id="WP_123352410.1">
    <property type="nucleotide sequence ID" value="NZ_CP027432.2"/>
</dbReference>
<dbReference type="EMBL" id="CP027432">
    <property type="protein sequence ID" value="QCI27799.1"/>
    <property type="molecule type" value="Genomic_DNA"/>
</dbReference>
<proteinExistence type="predicted"/>
<dbReference type="InterPro" id="IPR043128">
    <property type="entry name" value="Rev_trsase/Diguanyl_cyclase"/>
</dbReference>
<evidence type="ECO:0000313" key="4">
    <source>
        <dbReference type="Proteomes" id="UP000272781"/>
    </source>
</evidence>
<dbReference type="Pfam" id="PF00990">
    <property type="entry name" value="GGDEF"/>
    <property type="match status" value="1"/>
</dbReference>
<reference evidence="5" key="1">
    <citation type="submission" date="2018-03" db="EMBL/GenBank/DDBJ databases">
        <title>A comparative analysis of the Nautiliaceae.</title>
        <authorList>
            <person name="Grosche A."/>
            <person name="Smedile F."/>
            <person name="Vetriani C."/>
        </authorList>
    </citation>
    <scope>NUCLEOTIDE SEQUENCE [LARGE SCALE GENOMIC DNA]</scope>
    <source>
        <strain evidence="5">TB6</strain>
    </source>
</reference>
<protein>
    <submittedName>
        <fullName evidence="2 3">Diguanylate cyclase</fullName>
    </submittedName>
</protein>
<dbReference type="SUPFAM" id="SSF54631">
    <property type="entry name" value="CBS-domain pair"/>
    <property type="match status" value="1"/>
</dbReference>
<dbReference type="SUPFAM" id="SSF55073">
    <property type="entry name" value="Nucleotide cyclase"/>
    <property type="match status" value="1"/>
</dbReference>
<dbReference type="SMART" id="SM00267">
    <property type="entry name" value="GGDEF"/>
    <property type="match status" value="1"/>
</dbReference>
<dbReference type="EMBL" id="RJVK01000002">
    <property type="protein sequence ID" value="ROR40026.1"/>
    <property type="molecule type" value="Genomic_DNA"/>
</dbReference>
<evidence type="ECO:0000313" key="3">
    <source>
        <dbReference type="EMBL" id="ROR40026.1"/>
    </source>
</evidence>
<organism evidence="3 4">
    <name type="scientific">Caminibacter pacificus</name>
    <dbReference type="NCBI Taxonomy" id="1424653"/>
    <lineage>
        <taxon>Bacteria</taxon>
        <taxon>Pseudomonadati</taxon>
        <taxon>Campylobacterota</taxon>
        <taxon>Epsilonproteobacteria</taxon>
        <taxon>Nautiliales</taxon>
        <taxon>Nautiliaceae</taxon>
        <taxon>Caminibacter</taxon>
    </lineage>
</organism>
<name>A0AAJ4UXY6_9BACT</name>
<reference evidence="3 4" key="2">
    <citation type="submission" date="2018-11" db="EMBL/GenBank/DDBJ databases">
        <title>Genomic Encyclopedia of Type Strains, Phase IV (KMG-IV): sequencing the most valuable type-strain genomes for metagenomic binning, comparative biology and taxonomic classification.</title>
        <authorList>
            <person name="Goeker M."/>
        </authorList>
    </citation>
    <scope>NUCLEOTIDE SEQUENCE [LARGE SCALE GENOMIC DNA]</scope>
    <source>
        <strain evidence="3 4">DSM 27783</strain>
    </source>
</reference>
<dbReference type="Proteomes" id="UP000272781">
    <property type="component" value="Unassembled WGS sequence"/>
</dbReference>
<keyword evidence="5" id="KW-1185">Reference proteome</keyword>
<evidence type="ECO:0000259" key="1">
    <source>
        <dbReference type="PROSITE" id="PS50887"/>
    </source>
</evidence>
<dbReference type="Proteomes" id="UP000298805">
    <property type="component" value="Chromosome"/>
</dbReference>
<dbReference type="InterPro" id="IPR029787">
    <property type="entry name" value="Nucleotide_cyclase"/>
</dbReference>
<sequence length="269" mass="31931">MKIKNYVDPVHSKEYTEIAEKTLEDVIAYFQTKNNPRLYILQDEKPLYIFTPVEIVDIFLQNKKDMKVKDYIQQNKKEIYTLNADMHIIDAYNDLRRRKLDFAPVMEDFKLIGEVSFETLSLKISFIAIKDPLTDVYNQKYFEVMIEESNELDKPLGIIMIRLENLSILESLYGHNFKLKVLKTFAKEIQNSIRDIDFVFRVENTFKILTFNNLEIVVKMVNRIKDRLSKIEIDELQIPFKMAFSHVPEIEMSVLLAVEECERKLIERD</sequence>
<dbReference type="InterPro" id="IPR000160">
    <property type="entry name" value="GGDEF_dom"/>
</dbReference>